<dbReference type="Gene3D" id="3.40.390.10">
    <property type="entry name" value="Collagenase (Catalytic Domain)"/>
    <property type="match status" value="1"/>
</dbReference>
<accession>A0ABR2ZC04</accession>
<keyword evidence="2" id="KW-1185">Reference proteome</keyword>
<proteinExistence type="predicted"/>
<reference evidence="1 2" key="1">
    <citation type="submission" date="2024-05" db="EMBL/GenBank/DDBJ databases">
        <title>A draft genome resource for the thread blight pathogen Marasmius tenuissimus strain MS-2.</title>
        <authorList>
            <person name="Yulfo-Soto G.E."/>
            <person name="Baruah I.K."/>
            <person name="Amoako-Attah I."/>
            <person name="Bukari Y."/>
            <person name="Meinhardt L.W."/>
            <person name="Bailey B.A."/>
            <person name="Cohen S.P."/>
        </authorList>
    </citation>
    <scope>NUCLEOTIDE SEQUENCE [LARGE SCALE GENOMIC DNA]</scope>
    <source>
        <strain evidence="1 2">MS-2</strain>
    </source>
</reference>
<dbReference type="SUPFAM" id="SSF55486">
    <property type="entry name" value="Metalloproteases ('zincins'), catalytic domain"/>
    <property type="match status" value="1"/>
</dbReference>
<evidence type="ECO:0000313" key="2">
    <source>
        <dbReference type="Proteomes" id="UP001437256"/>
    </source>
</evidence>
<protein>
    <recommendedName>
        <fullName evidence="3">Peptidase metallopeptidase domain-containing protein</fullName>
    </recommendedName>
</protein>
<sequence length="372" mass="42369">MARYCRVVFLRDPLDEVDHNVQPDASSLKDERVASPDHSSVSHLALAKDTKWEGNGIRLRVAFIDKPAPCLTLQQRIVGHMNDWSNCCDVRFTLLHSEDSSNDQLAAAEVRISFSGKVLGKENGGYWSYVGTDILQRTDWREPTMMLTGYNADNPSSVDFIRNVLHETGHTLGLVHEHLRPEIVRRIDKKKAYDFWREKEDWNASDVNHNLLRVIEQSEHLFSEVSDLHSIMCYPIDESILKDGMKDPPITGGDVITDHDKKTAGEWYPIPKYEAKSIVADRDIVRITAFKKALYLLMKNGDIRACFEMNGDPKEHIIGEKRDPKKTTLVASDEDKLYMIENNSIISVWRGSFGKNTTSQFASLIRSLNLPI</sequence>
<dbReference type="InterPro" id="IPR024079">
    <property type="entry name" value="MetalloPept_cat_dom_sf"/>
</dbReference>
<gene>
    <name evidence="1" type="ORF">AAF712_014497</name>
</gene>
<organism evidence="1 2">
    <name type="scientific">Marasmius tenuissimus</name>
    <dbReference type="NCBI Taxonomy" id="585030"/>
    <lineage>
        <taxon>Eukaryota</taxon>
        <taxon>Fungi</taxon>
        <taxon>Dikarya</taxon>
        <taxon>Basidiomycota</taxon>
        <taxon>Agaricomycotina</taxon>
        <taxon>Agaricomycetes</taxon>
        <taxon>Agaricomycetidae</taxon>
        <taxon>Agaricales</taxon>
        <taxon>Marasmiineae</taxon>
        <taxon>Marasmiaceae</taxon>
        <taxon>Marasmius</taxon>
    </lineage>
</organism>
<evidence type="ECO:0000313" key="1">
    <source>
        <dbReference type="EMBL" id="KAL0058790.1"/>
    </source>
</evidence>
<name>A0ABR2ZC04_9AGAR</name>
<comment type="caution">
    <text evidence="1">The sequence shown here is derived from an EMBL/GenBank/DDBJ whole genome shotgun (WGS) entry which is preliminary data.</text>
</comment>
<dbReference type="EMBL" id="JBBXMP010000275">
    <property type="protein sequence ID" value="KAL0058790.1"/>
    <property type="molecule type" value="Genomic_DNA"/>
</dbReference>
<evidence type="ECO:0008006" key="3">
    <source>
        <dbReference type="Google" id="ProtNLM"/>
    </source>
</evidence>
<dbReference type="Proteomes" id="UP001437256">
    <property type="component" value="Unassembled WGS sequence"/>
</dbReference>